<dbReference type="InterPro" id="IPR029063">
    <property type="entry name" value="SAM-dependent_MTases_sf"/>
</dbReference>
<gene>
    <name evidence="1" type="ORF">ABN401_12075</name>
</gene>
<comment type="caution">
    <text evidence="1">The sequence shown here is derived from an EMBL/GenBank/DDBJ whole genome shotgun (WGS) entry which is preliminary data.</text>
</comment>
<dbReference type="GO" id="GO:0008168">
    <property type="term" value="F:methyltransferase activity"/>
    <property type="evidence" value="ECO:0007669"/>
    <property type="project" value="UniProtKB-KW"/>
</dbReference>
<protein>
    <submittedName>
        <fullName evidence="1">Class I SAM-dependent methyltransferase</fullName>
        <ecNumber evidence="1">2.1.-.-</ecNumber>
    </submittedName>
</protein>
<keyword evidence="2" id="KW-1185">Reference proteome</keyword>
<organism evidence="1 2">
    <name type="scientific">Brevundimonas aurifodinae</name>
    <dbReference type="NCBI Taxonomy" id="1508312"/>
    <lineage>
        <taxon>Bacteria</taxon>
        <taxon>Pseudomonadati</taxon>
        <taxon>Pseudomonadota</taxon>
        <taxon>Alphaproteobacteria</taxon>
        <taxon>Caulobacterales</taxon>
        <taxon>Caulobacteraceae</taxon>
        <taxon>Brevundimonas</taxon>
    </lineage>
</organism>
<reference evidence="1 2" key="1">
    <citation type="submission" date="2024-06" db="EMBL/GenBank/DDBJ databases">
        <title>Brevundimonas sp. C11.</title>
        <authorList>
            <person name="Maltman C."/>
        </authorList>
    </citation>
    <scope>NUCLEOTIDE SEQUENCE [LARGE SCALE GENOMIC DNA]</scope>
    <source>
        <strain evidence="1 2">C11</strain>
    </source>
</reference>
<dbReference type="EMBL" id="JBEGDD010000010">
    <property type="protein sequence ID" value="MEQ7155950.1"/>
    <property type="molecule type" value="Genomic_DNA"/>
</dbReference>
<keyword evidence="1" id="KW-0808">Transferase</keyword>
<proteinExistence type="predicted"/>
<dbReference type="SUPFAM" id="SSF53335">
    <property type="entry name" value="S-adenosyl-L-methionine-dependent methyltransferases"/>
    <property type="match status" value="1"/>
</dbReference>
<sequence length="271" mass="30222">MAGSKATADIIRRSLPMDHRLDDPKLLNGLLRRMAMWRQTVLGNTFASHHGLTIYSGPFKGMEYLNYSTEGCLLPRLLGCYEAELHGDLAAFAEEGLEAIVDIGCAEGYYAVGLARMMPGVTIHAYDTDPKARAGCKGLAEKNGVADRIVIGETFTGEMFELFADRRTLVMIDTEGFEEELMRPQTWPALGHLAIIMETHPQKHPDIVATMLARFSATHDISLRSTEPRGVDMPGWLLELPHLDQLLATWEYRSSPTPWFVMRPKGWSMAA</sequence>
<dbReference type="EC" id="2.1.-.-" evidence="1"/>
<keyword evidence="1" id="KW-0489">Methyltransferase</keyword>
<evidence type="ECO:0000313" key="2">
    <source>
        <dbReference type="Proteomes" id="UP001445732"/>
    </source>
</evidence>
<evidence type="ECO:0000313" key="1">
    <source>
        <dbReference type="EMBL" id="MEQ7155950.1"/>
    </source>
</evidence>
<accession>A0ABV1NQP1</accession>
<dbReference type="GO" id="GO:0032259">
    <property type="term" value="P:methylation"/>
    <property type="evidence" value="ECO:0007669"/>
    <property type="project" value="UniProtKB-KW"/>
</dbReference>
<dbReference type="Gene3D" id="3.40.50.150">
    <property type="entry name" value="Vaccinia Virus protein VP39"/>
    <property type="match status" value="1"/>
</dbReference>
<dbReference type="RefSeq" id="WP_349685104.1">
    <property type="nucleotide sequence ID" value="NZ_JBEGDD010000010.1"/>
</dbReference>
<dbReference type="Proteomes" id="UP001445732">
    <property type="component" value="Unassembled WGS sequence"/>
</dbReference>
<name>A0ABV1NQP1_9CAUL</name>